<dbReference type="InterPro" id="IPR012334">
    <property type="entry name" value="Pectin_lyas_fold"/>
</dbReference>
<keyword evidence="1" id="KW-1015">Disulfide bond</keyword>
<keyword evidence="4" id="KW-1185">Reference proteome</keyword>
<feature type="signal peptide" evidence="2">
    <location>
        <begin position="1"/>
        <end position="18"/>
    </location>
</feature>
<sequence>MKGLILLFASLSLPIMNAQSNVYDVTYFGAIADDGKDDSLAFQSALAELNDDDTLMIPNGLYDICRTISLFSKRNISIIGAGKAELAKCDDFVGEYLLYIKHTTDLMISDVVFTGLNNGNSNQVWGEQGLYLASTKNSMIVNNEFYHFGDAALRITTSPDEGKYAVGSEDIIVMKNKFQGCAQVTTTQATKNTFVGGSNDISIIENQFVECSLKLSSRTEVSNAKVINNDFNNINGSAVELSYYSDVLFENNNLSNIDGFLLNIYPNSRSDRKVSWGGLRINHNQFSYSQQGIRLQSYSDWEQATSPIENISITNNEFQVITFDGVSNPQYQTAIRTITKDERWSFSNVAIKNNSYRDEYTFLFIDKNVIDIDIEGNNSIPVEASID</sequence>
<evidence type="ECO:0000313" key="4">
    <source>
        <dbReference type="Proteomes" id="UP000094165"/>
    </source>
</evidence>
<name>A0A1E5CNR2_9VIBR</name>
<dbReference type="InterPro" id="IPR006626">
    <property type="entry name" value="PbH1"/>
</dbReference>
<dbReference type="PANTHER" id="PTHR31736">
    <property type="match status" value="1"/>
</dbReference>
<dbReference type="EMBL" id="AJYW02000298">
    <property type="protein sequence ID" value="OEE71098.1"/>
    <property type="molecule type" value="Genomic_DNA"/>
</dbReference>
<keyword evidence="2" id="KW-0732">Signal</keyword>
<organism evidence="3 4">
    <name type="scientific">Vibrio genomosp. F6 str. FF-238</name>
    <dbReference type="NCBI Taxonomy" id="1191298"/>
    <lineage>
        <taxon>Bacteria</taxon>
        <taxon>Pseudomonadati</taxon>
        <taxon>Pseudomonadota</taxon>
        <taxon>Gammaproteobacteria</taxon>
        <taxon>Vibrionales</taxon>
        <taxon>Vibrionaceae</taxon>
        <taxon>Vibrio</taxon>
    </lineage>
</organism>
<dbReference type="Gene3D" id="2.160.20.10">
    <property type="entry name" value="Single-stranded right-handed beta-helix, Pectin lyase-like"/>
    <property type="match status" value="1"/>
</dbReference>
<evidence type="ECO:0000256" key="1">
    <source>
        <dbReference type="ARBA" id="ARBA00023157"/>
    </source>
</evidence>
<gene>
    <name evidence="3" type="ORF">A130_08195</name>
</gene>
<evidence type="ECO:0000256" key="2">
    <source>
        <dbReference type="SAM" id="SignalP"/>
    </source>
</evidence>
<dbReference type="SUPFAM" id="SSF51126">
    <property type="entry name" value="Pectin lyase-like"/>
    <property type="match status" value="1"/>
</dbReference>
<evidence type="ECO:0000313" key="3">
    <source>
        <dbReference type="EMBL" id="OEE71098.1"/>
    </source>
</evidence>
<feature type="chain" id="PRO_5009173029" evidence="2">
    <location>
        <begin position="19"/>
        <end position="387"/>
    </location>
</feature>
<dbReference type="AlphaFoldDB" id="A0A1E5CNR2"/>
<protein>
    <submittedName>
        <fullName evidence="3">Uncharacterized protein</fullName>
    </submittedName>
</protein>
<dbReference type="PANTHER" id="PTHR31736:SF19">
    <property type="entry name" value="PECTIN LYASE SUPERFAMILY PROTEIN-RELATED"/>
    <property type="match status" value="1"/>
</dbReference>
<proteinExistence type="predicted"/>
<comment type="caution">
    <text evidence="3">The sequence shown here is derived from an EMBL/GenBank/DDBJ whole genome shotgun (WGS) entry which is preliminary data.</text>
</comment>
<dbReference type="Proteomes" id="UP000094165">
    <property type="component" value="Unassembled WGS sequence"/>
</dbReference>
<dbReference type="RefSeq" id="WP_017053491.1">
    <property type="nucleotide sequence ID" value="NZ_AJYW02000298.1"/>
</dbReference>
<accession>A0A1E5CNR2</accession>
<dbReference type="SMART" id="SM00710">
    <property type="entry name" value="PbH1"/>
    <property type="match status" value="5"/>
</dbReference>
<dbReference type="InterPro" id="IPR011050">
    <property type="entry name" value="Pectin_lyase_fold/virulence"/>
</dbReference>
<reference evidence="3 4" key="1">
    <citation type="journal article" date="2012" name="Science">
        <title>Ecological populations of bacteria act as socially cohesive units of antibiotic production and resistance.</title>
        <authorList>
            <person name="Cordero O.X."/>
            <person name="Wildschutte H."/>
            <person name="Kirkup B."/>
            <person name="Proehl S."/>
            <person name="Ngo L."/>
            <person name="Hussain F."/>
            <person name="Le Roux F."/>
            <person name="Mincer T."/>
            <person name="Polz M.F."/>
        </authorList>
    </citation>
    <scope>NUCLEOTIDE SEQUENCE [LARGE SCALE GENOMIC DNA]</scope>
    <source>
        <strain evidence="3 4">FF-238</strain>
    </source>
</reference>